<reference evidence="2 3" key="1">
    <citation type="submission" date="2018-11" db="EMBL/GenBank/DDBJ databases">
        <authorList>
            <person name="Zhou Z."/>
            <person name="Wang G."/>
        </authorList>
    </citation>
    <scope>NUCLEOTIDE SEQUENCE [LARGE SCALE GENOMIC DNA]</scope>
    <source>
        <strain evidence="2 3">KCTC52004</strain>
    </source>
</reference>
<dbReference type="AlphaFoldDB" id="A0A3P1BFZ1"/>
<dbReference type="SUPFAM" id="SSF52980">
    <property type="entry name" value="Restriction endonuclease-like"/>
    <property type="match status" value="1"/>
</dbReference>
<dbReference type="Proteomes" id="UP000271925">
    <property type="component" value="Unassembled WGS sequence"/>
</dbReference>
<dbReference type="InterPro" id="IPR012296">
    <property type="entry name" value="Nuclease_put_TT1808"/>
</dbReference>
<evidence type="ECO:0000259" key="1">
    <source>
        <dbReference type="Pfam" id="PF05685"/>
    </source>
</evidence>
<keyword evidence="2" id="KW-0540">Nuclease</keyword>
<organism evidence="2 3">
    <name type="scientific">Larkinella rosea</name>
    <dbReference type="NCBI Taxonomy" id="2025312"/>
    <lineage>
        <taxon>Bacteria</taxon>
        <taxon>Pseudomonadati</taxon>
        <taxon>Bacteroidota</taxon>
        <taxon>Cytophagia</taxon>
        <taxon>Cytophagales</taxon>
        <taxon>Spirosomataceae</taxon>
        <taxon>Larkinella</taxon>
    </lineage>
</organism>
<dbReference type="Pfam" id="PF05685">
    <property type="entry name" value="Uma2"/>
    <property type="match status" value="1"/>
</dbReference>
<dbReference type="OrthoDB" id="9799703at2"/>
<comment type="caution">
    <text evidence="2">The sequence shown here is derived from an EMBL/GenBank/DDBJ whole genome shotgun (WGS) entry which is preliminary data.</text>
</comment>
<protein>
    <submittedName>
        <fullName evidence="2">Uma2 family endonuclease</fullName>
    </submittedName>
</protein>
<sequence>MKLTLPIETINLPSGTDLADRLRSMTDDEFYHFCQENPDVKFERDSNGNIEIMALTGGETGRRNTKLTSRLDIWSDETQRGLVFDSSTGFKLPNGADRSPDVAWVSQQQWNRLTPEQRRKFPPLCPEFLVELMSETDVLRMAEDKMREYIDNGCRLAWLIDPKAETARIYHADGSVQVVQGFDNVLSGENTLPGFTFNLSLLR</sequence>
<dbReference type="InterPro" id="IPR008538">
    <property type="entry name" value="Uma2"/>
</dbReference>
<dbReference type="InterPro" id="IPR011335">
    <property type="entry name" value="Restrct_endonuc-II-like"/>
</dbReference>
<evidence type="ECO:0000313" key="3">
    <source>
        <dbReference type="Proteomes" id="UP000271925"/>
    </source>
</evidence>
<accession>A0A3P1BFZ1</accession>
<name>A0A3P1BFZ1_9BACT</name>
<gene>
    <name evidence="2" type="ORF">EHT25_25775</name>
</gene>
<keyword evidence="2" id="KW-0378">Hydrolase</keyword>
<dbReference type="PANTHER" id="PTHR34107:SF6">
    <property type="entry name" value="SLR0981 PROTEIN"/>
    <property type="match status" value="1"/>
</dbReference>
<feature type="domain" description="Putative restriction endonuclease" evidence="1">
    <location>
        <begin position="28"/>
        <end position="199"/>
    </location>
</feature>
<proteinExistence type="predicted"/>
<keyword evidence="2" id="KW-0255">Endonuclease</keyword>
<dbReference type="CDD" id="cd06260">
    <property type="entry name" value="DUF820-like"/>
    <property type="match status" value="1"/>
</dbReference>
<keyword evidence="3" id="KW-1185">Reference proteome</keyword>
<dbReference type="PANTHER" id="PTHR34107">
    <property type="entry name" value="SLL0198 PROTEIN-RELATED"/>
    <property type="match status" value="1"/>
</dbReference>
<dbReference type="Gene3D" id="3.90.1570.10">
    <property type="entry name" value="tt1808, chain A"/>
    <property type="match status" value="1"/>
</dbReference>
<dbReference type="RefSeq" id="WP_124878068.1">
    <property type="nucleotide sequence ID" value="NZ_RQJO01000011.1"/>
</dbReference>
<evidence type="ECO:0000313" key="2">
    <source>
        <dbReference type="EMBL" id="RRB00037.1"/>
    </source>
</evidence>
<dbReference type="GO" id="GO:0004519">
    <property type="term" value="F:endonuclease activity"/>
    <property type="evidence" value="ECO:0007669"/>
    <property type="project" value="UniProtKB-KW"/>
</dbReference>
<dbReference type="EMBL" id="RQJO01000011">
    <property type="protein sequence ID" value="RRB00037.1"/>
    <property type="molecule type" value="Genomic_DNA"/>
</dbReference>